<organism evidence="1 2">
    <name type="scientific">Planobacterium oryzisoli</name>
    <dbReference type="NCBI Taxonomy" id="2771435"/>
    <lineage>
        <taxon>Bacteria</taxon>
        <taxon>Pseudomonadati</taxon>
        <taxon>Bacteroidota</taxon>
        <taxon>Flavobacteriia</taxon>
        <taxon>Flavobacteriales</taxon>
        <taxon>Weeksellaceae</taxon>
        <taxon>Chryseobacterium group</taxon>
        <taxon>Chryseobacterium</taxon>
    </lineage>
</organism>
<dbReference type="RefSeq" id="WP_194739098.1">
    <property type="nucleotide sequence ID" value="NZ_JADKYY010000005.1"/>
</dbReference>
<keyword evidence="2" id="KW-1185">Reference proteome</keyword>
<reference evidence="1" key="1">
    <citation type="submission" date="2020-11" db="EMBL/GenBank/DDBJ databases">
        <title>Genome seq and assembly of Planobacterium sp.</title>
        <authorList>
            <person name="Chhetri G."/>
        </authorList>
    </citation>
    <scope>NUCLEOTIDE SEQUENCE</scope>
    <source>
        <strain evidence="1">GCR5</strain>
    </source>
</reference>
<gene>
    <name evidence="1" type="ORF">IC612_05075</name>
</gene>
<dbReference type="Gene3D" id="1.10.1220.10">
    <property type="entry name" value="Met repressor-like"/>
    <property type="match status" value="1"/>
</dbReference>
<proteinExistence type="predicted"/>
<sequence>MNTTDTTKKATSLRINSRLYAQIEKLAKQNNRSINNYIETLLFDAVGYHQPNVLTTKAINEVEEDNKSLKRYSDVNELFQDLENE</sequence>
<dbReference type="InterPro" id="IPR013321">
    <property type="entry name" value="Arc_rbn_hlx_hlx"/>
</dbReference>
<comment type="caution">
    <text evidence="1">The sequence shown here is derived from an EMBL/GenBank/DDBJ whole genome shotgun (WGS) entry which is preliminary data.</text>
</comment>
<dbReference type="AlphaFoldDB" id="A0A930YVJ1"/>
<dbReference type="Proteomes" id="UP000694480">
    <property type="component" value="Unassembled WGS sequence"/>
</dbReference>
<accession>A0A930YVJ1</accession>
<dbReference type="EMBL" id="JADKYY010000005">
    <property type="protein sequence ID" value="MBF5027167.1"/>
    <property type="molecule type" value="Genomic_DNA"/>
</dbReference>
<dbReference type="GO" id="GO:0006355">
    <property type="term" value="P:regulation of DNA-templated transcription"/>
    <property type="evidence" value="ECO:0007669"/>
    <property type="project" value="InterPro"/>
</dbReference>
<dbReference type="SUPFAM" id="SSF47598">
    <property type="entry name" value="Ribbon-helix-helix"/>
    <property type="match status" value="1"/>
</dbReference>
<evidence type="ECO:0000313" key="2">
    <source>
        <dbReference type="Proteomes" id="UP000694480"/>
    </source>
</evidence>
<name>A0A930YVJ1_9FLAO</name>
<dbReference type="InterPro" id="IPR010985">
    <property type="entry name" value="Ribbon_hlx_hlx"/>
</dbReference>
<protein>
    <recommendedName>
        <fullName evidence="3">Toxin-antitoxin system protein</fullName>
    </recommendedName>
</protein>
<evidence type="ECO:0000313" key="1">
    <source>
        <dbReference type="EMBL" id="MBF5027167.1"/>
    </source>
</evidence>
<evidence type="ECO:0008006" key="3">
    <source>
        <dbReference type="Google" id="ProtNLM"/>
    </source>
</evidence>